<dbReference type="Pfam" id="PF04860">
    <property type="entry name" value="Phage_portal"/>
    <property type="match status" value="1"/>
</dbReference>
<evidence type="ECO:0000313" key="1">
    <source>
        <dbReference type="EMBL" id="MBB3971930.1"/>
    </source>
</evidence>
<evidence type="ECO:0000313" key="2">
    <source>
        <dbReference type="Proteomes" id="UP000528964"/>
    </source>
</evidence>
<dbReference type="Gene3D" id="1.20.1270.210">
    <property type="match status" value="1"/>
</dbReference>
<comment type="caution">
    <text evidence="1">The sequence shown here is derived from an EMBL/GenBank/DDBJ whole genome shotgun (WGS) entry which is preliminary data.</text>
</comment>
<dbReference type="Proteomes" id="UP000528964">
    <property type="component" value="Unassembled WGS sequence"/>
</dbReference>
<accession>A0A7W6GE81</accession>
<dbReference type="InterPro" id="IPR006944">
    <property type="entry name" value="Phage/GTA_portal"/>
</dbReference>
<organism evidence="1 2">
    <name type="scientific">Hansschlegelia beijingensis</name>
    <dbReference type="NCBI Taxonomy" id="1133344"/>
    <lineage>
        <taxon>Bacteria</taxon>
        <taxon>Pseudomonadati</taxon>
        <taxon>Pseudomonadota</taxon>
        <taxon>Alphaproteobacteria</taxon>
        <taxon>Hyphomicrobiales</taxon>
        <taxon>Methylopilaceae</taxon>
        <taxon>Hansschlegelia</taxon>
    </lineage>
</organism>
<reference evidence="1 2" key="1">
    <citation type="submission" date="2020-08" db="EMBL/GenBank/DDBJ databases">
        <title>Genomic Encyclopedia of Type Strains, Phase IV (KMG-IV): sequencing the most valuable type-strain genomes for metagenomic binning, comparative biology and taxonomic classification.</title>
        <authorList>
            <person name="Goeker M."/>
        </authorList>
    </citation>
    <scope>NUCLEOTIDE SEQUENCE [LARGE SCALE GENOMIC DNA]</scope>
    <source>
        <strain evidence="1 2">DSM 25481</strain>
    </source>
</reference>
<name>A0A7W6GE81_9HYPH</name>
<protein>
    <submittedName>
        <fullName evidence="1">HK97 family phage portal protein</fullName>
    </submittedName>
</protein>
<proteinExistence type="predicted"/>
<dbReference type="RefSeq" id="WP_183393767.1">
    <property type="nucleotide sequence ID" value="NZ_JACIDR010000001.1"/>
</dbReference>
<dbReference type="NCBIfam" id="TIGR01537">
    <property type="entry name" value="portal_HK97"/>
    <property type="match status" value="1"/>
</dbReference>
<keyword evidence="2" id="KW-1185">Reference proteome</keyword>
<gene>
    <name evidence="1" type="ORF">GGR24_000563</name>
</gene>
<dbReference type="AlphaFoldDB" id="A0A7W6GE81"/>
<dbReference type="Gene3D" id="3.40.140.120">
    <property type="match status" value="1"/>
</dbReference>
<dbReference type="EMBL" id="JACIDR010000001">
    <property type="protein sequence ID" value="MBB3971930.1"/>
    <property type="molecule type" value="Genomic_DNA"/>
</dbReference>
<dbReference type="Gene3D" id="3.30.1120.70">
    <property type="match status" value="1"/>
</dbReference>
<dbReference type="InterPro" id="IPR006427">
    <property type="entry name" value="Portal_HK97"/>
</dbReference>
<sequence length="392" mass="42668">MGFAFPRLFRRAPHTKSGGFAAFAALHGGARAVWSARDPATLAREGYQRNPVAHRAVRMVAEAAGGVPLILTEGERELDAHPLLDLLGRPNPRQGKAGLVEALVSHLLISGDAYLEAVTLDGEPRELHVLRPDRMRVLPDPEGWPEAYEYRVGAEVSRFDQRAEPTPPILHLTLFHPFDDHYGLSPLEPAAQAVDLHNAASAWNKALLDNAARPSGALVYKGPEGQGLSDDQVERLKAELEAQFSGAANAGRPLLLDGGLDWRPMALTPQEMDFLQARNAAARDIALAFGVPPMLLGIPGDATYANYSEANRALWRQTALPLLSRIAQSIAGWLGPAWGAELALRPDLDAVEALAGEREALWRRVTAATFLSDDEKRAAVGYQPRDRRRDEA</sequence>